<comment type="caution">
    <text evidence="3">The sequence shown here is derived from an EMBL/GenBank/DDBJ whole genome shotgun (WGS) entry which is preliminary data.</text>
</comment>
<name>A0ABP1PIS3_9HEXA</name>
<protein>
    <recommendedName>
        <fullName evidence="5">Transposable element P transposase</fullName>
    </recommendedName>
</protein>
<evidence type="ECO:0000313" key="3">
    <source>
        <dbReference type="EMBL" id="CAL8068799.1"/>
    </source>
</evidence>
<evidence type="ECO:0000313" key="4">
    <source>
        <dbReference type="Proteomes" id="UP001642540"/>
    </source>
</evidence>
<dbReference type="InterPro" id="IPR048366">
    <property type="entry name" value="TNP-like_GBD"/>
</dbReference>
<dbReference type="Proteomes" id="UP001642540">
    <property type="component" value="Unassembled WGS sequence"/>
</dbReference>
<dbReference type="EMBL" id="CAXLJM020000002">
    <property type="protein sequence ID" value="CAL8068799.1"/>
    <property type="molecule type" value="Genomic_DNA"/>
</dbReference>
<evidence type="ECO:0000259" key="1">
    <source>
        <dbReference type="Pfam" id="PF21787"/>
    </source>
</evidence>
<proteinExistence type="predicted"/>
<reference evidence="3 4" key="1">
    <citation type="submission" date="2024-08" db="EMBL/GenBank/DDBJ databases">
        <authorList>
            <person name="Cucini C."/>
            <person name="Frati F."/>
        </authorList>
    </citation>
    <scope>NUCLEOTIDE SEQUENCE [LARGE SCALE GENOMIC DNA]</scope>
</reference>
<sequence length="361" mass="42130">MGLSIPARSTLQSWTKDLKMFTGVNPRLLSCIKEILSKLETMDLDCLITWDEMSIKEFIEFNKHYDMFEGLVDFGSHGRTLESANEVLVFMIRGINSSWRFPISYYFSKNATSSEMLEIIVTENIAAVQEIGLRVRLAVCDMSFTNQGLYRAFSISKSNPGKLFNNQLIYFIHDTPHLIKLVRNNLMKHNFLVKVKKKSKGRVVWQEQRVRWSHLSSFYSKDKRVTSRMAPRLTDSHIYLKDYSKMKVKLATQLFSHSVYAGIMTMCRKKILKEEFKMTADFVKRIDEVFDFLNMSSLYNDKWGRCAAYFYSNLFKLDEYMQFFESISIPTMHKEADFLKGLQLNLSGIKALAMDLKKEGY</sequence>
<gene>
    <name evidence="3" type="ORF">ODALV1_LOCUS467</name>
</gene>
<accession>A0ABP1PIS3</accession>
<dbReference type="Pfam" id="PF21788">
    <property type="entry name" value="TNP-like_GBD"/>
    <property type="match status" value="1"/>
</dbReference>
<organism evidence="3 4">
    <name type="scientific">Orchesella dallaii</name>
    <dbReference type="NCBI Taxonomy" id="48710"/>
    <lineage>
        <taxon>Eukaryota</taxon>
        <taxon>Metazoa</taxon>
        <taxon>Ecdysozoa</taxon>
        <taxon>Arthropoda</taxon>
        <taxon>Hexapoda</taxon>
        <taxon>Collembola</taxon>
        <taxon>Entomobryomorpha</taxon>
        <taxon>Entomobryoidea</taxon>
        <taxon>Orchesellidae</taxon>
        <taxon>Orchesellinae</taxon>
        <taxon>Orchesella</taxon>
    </lineage>
</organism>
<dbReference type="Pfam" id="PF21787">
    <property type="entry name" value="TNP-like_RNaseH_N"/>
    <property type="match status" value="1"/>
</dbReference>
<dbReference type="InterPro" id="IPR048365">
    <property type="entry name" value="TNP-like_RNaseH_N"/>
</dbReference>
<keyword evidence="4" id="KW-1185">Reference proteome</keyword>
<feature type="domain" description="Transposable element P transposase-like RNase H" evidence="1">
    <location>
        <begin position="22"/>
        <end position="152"/>
    </location>
</feature>
<feature type="domain" description="Transposable element P transposase-like GTP-binding insertion" evidence="2">
    <location>
        <begin position="177"/>
        <end position="302"/>
    </location>
</feature>
<evidence type="ECO:0008006" key="5">
    <source>
        <dbReference type="Google" id="ProtNLM"/>
    </source>
</evidence>
<evidence type="ECO:0000259" key="2">
    <source>
        <dbReference type="Pfam" id="PF21788"/>
    </source>
</evidence>